<protein>
    <submittedName>
        <fullName evidence="2">Uncharacterized protein</fullName>
    </submittedName>
</protein>
<keyword evidence="1" id="KW-0472">Membrane</keyword>
<dbReference type="AlphaFoldDB" id="A0A5C5YY18"/>
<keyword evidence="1" id="KW-0812">Transmembrane</keyword>
<evidence type="ECO:0000313" key="2">
    <source>
        <dbReference type="EMBL" id="TWT79541.1"/>
    </source>
</evidence>
<evidence type="ECO:0000313" key="3">
    <source>
        <dbReference type="Proteomes" id="UP000315010"/>
    </source>
</evidence>
<keyword evidence="3" id="KW-1185">Reference proteome</keyword>
<comment type="caution">
    <text evidence="2">The sequence shown here is derived from an EMBL/GenBank/DDBJ whole genome shotgun (WGS) entry which is preliminary data.</text>
</comment>
<accession>A0A5C5YY18</accession>
<gene>
    <name evidence="2" type="ORF">CA13_09450</name>
</gene>
<keyword evidence="1" id="KW-1133">Transmembrane helix</keyword>
<feature type="transmembrane region" description="Helical" evidence="1">
    <location>
        <begin position="64"/>
        <end position="82"/>
    </location>
</feature>
<name>A0A5C5YY18_9BACT</name>
<feature type="transmembrane region" description="Helical" evidence="1">
    <location>
        <begin position="94"/>
        <end position="119"/>
    </location>
</feature>
<dbReference type="Proteomes" id="UP000315010">
    <property type="component" value="Unassembled WGS sequence"/>
</dbReference>
<evidence type="ECO:0000256" key="1">
    <source>
        <dbReference type="SAM" id="Phobius"/>
    </source>
</evidence>
<organism evidence="2 3">
    <name type="scientific">Novipirellula herctigrandis</name>
    <dbReference type="NCBI Taxonomy" id="2527986"/>
    <lineage>
        <taxon>Bacteria</taxon>
        <taxon>Pseudomonadati</taxon>
        <taxon>Planctomycetota</taxon>
        <taxon>Planctomycetia</taxon>
        <taxon>Pirellulales</taxon>
        <taxon>Pirellulaceae</taxon>
        <taxon>Novipirellula</taxon>
    </lineage>
</organism>
<sequence>MVNSNPYATPNDANGNVPTTTNRARWSTSGFMVSVTFALLYSVVLAMSLYEYANAANGYPTADYVRHGIASALFLAICLSAARGFWNGHTYARWLLVVSPVLLIIFVLPGLNAVLNYVANIVS</sequence>
<feature type="transmembrane region" description="Helical" evidence="1">
    <location>
        <begin position="31"/>
        <end position="52"/>
    </location>
</feature>
<dbReference type="EMBL" id="SJPJ01000001">
    <property type="protein sequence ID" value="TWT79541.1"/>
    <property type="molecule type" value="Genomic_DNA"/>
</dbReference>
<proteinExistence type="predicted"/>
<reference evidence="2 3" key="1">
    <citation type="submission" date="2019-02" db="EMBL/GenBank/DDBJ databases">
        <title>Deep-cultivation of Planctomycetes and their phenomic and genomic characterization uncovers novel biology.</title>
        <authorList>
            <person name="Wiegand S."/>
            <person name="Jogler M."/>
            <person name="Boedeker C."/>
            <person name="Pinto D."/>
            <person name="Vollmers J."/>
            <person name="Rivas-Marin E."/>
            <person name="Kohn T."/>
            <person name="Peeters S.H."/>
            <person name="Heuer A."/>
            <person name="Rast P."/>
            <person name="Oberbeckmann S."/>
            <person name="Bunk B."/>
            <person name="Jeske O."/>
            <person name="Meyerdierks A."/>
            <person name="Storesund J.E."/>
            <person name="Kallscheuer N."/>
            <person name="Luecker S."/>
            <person name="Lage O.M."/>
            <person name="Pohl T."/>
            <person name="Merkel B.J."/>
            <person name="Hornburger P."/>
            <person name="Mueller R.-W."/>
            <person name="Bruemmer F."/>
            <person name="Labrenz M."/>
            <person name="Spormann A.M."/>
            <person name="Op Den Camp H."/>
            <person name="Overmann J."/>
            <person name="Amann R."/>
            <person name="Jetten M.S.M."/>
            <person name="Mascher T."/>
            <person name="Medema M.H."/>
            <person name="Devos D.P."/>
            <person name="Kaster A.-K."/>
            <person name="Ovreas L."/>
            <person name="Rohde M."/>
            <person name="Galperin M.Y."/>
            <person name="Jogler C."/>
        </authorList>
    </citation>
    <scope>NUCLEOTIDE SEQUENCE [LARGE SCALE GENOMIC DNA]</scope>
    <source>
        <strain evidence="2 3">CA13</strain>
    </source>
</reference>